<gene>
    <name evidence="2" type="ORF">ACFO5O_00910</name>
</gene>
<proteinExistence type="predicted"/>
<protein>
    <submittedName>
        <fullName evidence="2">DUF6090 family protein</fullName>
    </submittedName>
</protein>
<organism evidence="2 3">
    <name type="scientific">Geojedonia litorea</name>
    <dbReference type="NCBI Taxonomy" id="1268269"/>
    <lineage>
        <taxon>Bacteria</taxon>
        <taxon>Pseudomonadati</taxon>
        <taxon>Bacteroidota</taxon>
        <taxon>Flavobacteriia</taxon>
        <taxon>Flavobacteriales</taxon>
        <taxon>Flavobacteriaceae</taxon>
        <taxon>Geojedonia</taxon>
    </lineage>
</organism>
<dbReference type="RefSeq" id="WP_387960028.1">
    <property type="nucleotide sequence ID" value="NZ_JBHSGP010000004.1"/>
</dbReference>
<dbReference type="Pfam" id="PF19578">
    <property type="entry name" value="DUF6090"/>
    <property type="match status" value="1"/>
</dbReference>
<comment type="caution">
    <text evidence="2">The sequence shown here is derived from an EMBL/GenBank/DDBJ whole genome shotgun (WGS) entry which is preliminary data.</text>
</comment>
<dbReference type="EMBL" id="JBHSGP010000004">
    <property type="protein sequence ID" value="MFC4720863.1"/>
    <property type="molecule type" value="Genomic_DNA"/>
</dbReference>
<accession>A0ABV9N1K3</accession>
<name>A0ABV9N1K3_9FLAO</name>
<evidence type="ECO:0000256" key="1">
    <source>
        <dbReference type="SAM" id="Phobius"/>
    </source>
</evidence>
<evidence type="ECO:0000313" key="3">
    <source>
        <dbReference type="Proteomes" id="UP001595953"/>
    </source>
</evidence>
<evidence type="ECO:0000313" key="2">
    <source>
        <dbReference type="EMBL" id="MFC4720863.1"/>
    </source>
</evidence>
<keyword evidence="3" id="KW-1185">Reference proteome</keyword>
<keyword evidence="1" id="KW-0812">Transmembrane</keyword>
<keyword evidence="1" id="KW-0472">Membrane</keyword>
<dbReference type="InterPro" id="IPR045749">
    <property type="entry name" value="DUF6090"/>
</dbReference>
<reference evidence="3" key="1">
    <citation type="journal article" date="2019" name="Int. J. Syst. Evol. Microbiol.">
        <title>The Global Catalogue of Microorganisms (GCM) 10K type strain sequencing project: providing services to taxonomists for standard genome sequencing and annotation.</title>
        <authorList>
            <consortium name="The Broad Institute Genomics Platform"/>
            <consortium name="The Broad Institute Genome Sequencing Center for Infectious Disease"/>
            <person name="Wu L."/>
            <person name="Ma J."/>
        </authorList>
    </citation>
    <scope>NUCLEOTIDE SEQUENCE [LARGE SCALE GENOMIC DNA]</scope>
    <source>
        <strain evidence="3">CCUG 63682</strain>
    </source>
</reference>
<sequence>MIKFFRHIRKSLLLENKTSRYFKYAIGEIVLVVIGILIALQINNWNNHRIERLNENLILKELHKEFISNKKQFDTVVFYHKKAFGSTIYIKERLPLNLKQINLDSLAYHLFYMGWTYTFNPSKGVTNALMNSSTFNVISNDELRQLLISWDDVVTDYQEEEILARNNYHNQLKPFEKTHFYWSEDYKKWLNDARLDLSILESLAFDNYVLDRYNDLSSLVENPERELELISYTLDKIIELSQPKSHD</sequence>
<dbReference type="Proteomes" id="UP001595953">
    <property type="component" value="Unassembled WGS sequence"/>
</dbReference>
<keyword evidence="1" id="KW-1133">Transmembrane helix</keyword>
<feature type="transmembrane region" description="Helical" evidence="1">
    <location>
        <begin position="21"/>
        <end position="42"/>
    </location>
</feature>